<dbReference type="OrthoDB" id="4271790at2"/>
<comment type="caution">
    <text evidence="2">The sequence shown here is derived from an EMBL/GenBank/DDBJ whole genome shotgun (WGS) entry which is preliminary data.</text>
</comment>
<sequence length="111" mass="12053">MQESEPPLSEPTLPFWVSFDDENEEPRDLMGLFGDSGDTALRNVPLGPLRKNLAEAVDSLQQLFTDVAARGGPLPLREAHLSFQVTAAGGVQFIGTSQLQSSRGIVLVFKQ</sequence>
<organism evidence="2 3">
    <name type="scientific">Streptomyces inhibens</name>
    <dbReference type="NCBI Taxonomy" id="2293571"/>
    <lineage>
        <taxon>Bacteria</taxon>
        <taxon>Bacillati</taxon>
        <taxon>Actinomycetota</taxon>
        <taxon>Actinomycetes</taxon>
        <taxon>Kitasatosporales</taxon>
        <taxon>Streptomycetaceae</taxon>
        <taxon>Streptomyces</taxon>
    </lineage>
</organism>
<dbReference type="InterPro" id="IPR056947">
    <property type="entry name" value="Pepco_dom"/>
</dbReference>
<dbReference type="Proteomes" id="UP000262477">
    <property type="component" value="Unassembled WGS sequence"/>
</dbReference>
<dbReference type="Pfam" id="PF24393">
    <property type="entry name" value="Pepco"/>
    <property type="match status" value="1"/>
</dbReference>
<dbReference type="AlphaFoldDB" id="A0A371QBK0"/>
<evidence type="ECO:0000313" key="3">
    <source>
        <dbReference type="Proteomes" id="UP000262477"/>
    </source>
</evidence>
<protein>
    <recommendedName>
        <fullName evidence="1">Pepco domain-containing protein</fullName>
    </recommendedName>
</protein>
<keyword evidence="3" id="KW-1185">Reference proteome</keyword>
<name>A0A371QBK0_STRIH</name>
<feature type="domain" description="Pepco" evidence="1">
    <location>
        <begin position="35"/>
        <end position="110"/>
    </location>
</feature>
<accession>A0A371QBK0</accession>
<dbReference type="EMBL" id="QUAC01000007">
    <property type="protein sequence ID" value="REK92080.1"/>
    <property type="molecule type" value="Genomic_DNA"/>
</dbReference>
<proteinExistence type="predicted"/>
<dbReference type="RefSeq" id="WP_128502444.1">
    <property type="nucleotide sequence ID" value="NZ_QUAC01000007.1"/>
</dbReference>
<evidence type="ECO:0000313" key="2">
    <source>
        <dbReference type="EMBL" id="REK92080.1"/>
    </source>
</evidence>
<gene>
    <name evidence="2" type="ORF">DY245_01020</name>
</gene>
<evidence type="ECO:0000259" key="1">
    <source>
        <dbReference type="Pfam" id="PF24393"/>
    </source>
</evidence>
<reference evidence="2 3" key="1">
    <citation type="submission" date="2018-08" db="EMBL/GenBank/DDBJ databases">
        <title>Streptomyces NEAU-D10 sp. nov., a novel Actinomycete isolated from soil.</title>
        <authorList>
            <person name="Jin L."/>
        </authorList>
    </citation>
    <scope>NUCLEOTIDE SEQUENCE [LARGE SCALE GENOMIC DNA]</scope>
    <source>
        <strain evidence="2 3">NEAU-D10</strain>
    </source>
</reference>